<evidence type="ECO:0000313" key="2">
    <source>
        <dbReference type="Proteomes" id="UP000315724"/>
    </source>
</evidence>
<proteinExistence type="predicted"/>
<keyword evidence="2" id="KW-1185">Reference proteome</keyword>
<dbReference type="EMBL" id="CP036267">
    <property type="protein sequence ID" value="QDT31294.1"/>
    <property type="molecule type" value="Genomic_DNA"/>
</dbReference>
<sequence length="40" mass="4670">MFVTSAFLMSVVAGPLYEDHFHNLSMTRYEADPVHHFQML</sequence>
<dbReference type="KEGG" id="tpol:Mal48_05270"/>
<dbReference type="Proteomes" id="UP000315724">
    <property type="component" value="Chromosome"/>
</dbReference>
<reference evidence="1 2" key="1">
    <citation type="submission" date="2019-02" db="EMBL/GenBank/DDBJ databases">
        <title>Deep-cultivation of Planctomycetes and their phenomic and genomic characterization uncovers novel biology.</title>
        <authorList>
            <person name="Wiegand S."/>
            <person name="Jogler M."/>
            <person name="Boedeker C."/>
            <person name="Pinto D."/>
            <person name="Vollmers J."/>
            <person name="Rivas-Marin E."/>
            <person name="Kohn T."/>
            <person name="Peeters S.H."/>
            <person name="Heuer A."/>
            <person name="Rast P."/>
            <person name="Oberbeckmann S."/>
            <person name="Bunk B."/>
            <person name="Jeske O."/>
            <person name="Meyerdierks A."/>
            <person name="Storesund J.E."/>
            <person name="Kallscheuer N."/>
            <person name="Luecker S."/>
            <person name="Lage O.M."/>
            <person name="Pohl T."/>
            <person name="Merkel B.J."/>
            <person name="Hornburger P."/>
            <person name="Mueller R.-W."/>
            <person name="Bruemmer F."/>
            <person name="Labrenz M."/>
            <person name="Spormann A.M."/>
            <person name="Op den Camp H."/>
            <person name="Overmann J."/>
            <person name="Amann R."/>
            <person name="Jetten M.S.M."/>
            <person name="Mascher T."/>
            <person name="Medema M.H."/>
            <person name="Devos D.P."/>
            <person name="Kaster A.-K."/>
            <person name="Ovreas L."/>
            <person name="Rohde M."/>
            <person name="Galperin M.Y."/>
            <person name="Jogler C."/>
        </authorList>
    </citation>
    <scope>NUCLEOTIDE SEQUENCE [LARGE SCALE GENOMIC DNA]</scope>
    <source>
        <strain evidence="1 2">Mal48</strain>
    </source>
</reference>
<dbReference type="AlphaFoldDB" id="A0A517QI71"/>
<organism evidence="1 2">
    <name type="scientific">Thalassoglobus polymorphus</name>
    <dbReference type="NCBI Taxonomy" id="2527994"/>
    <lineage>
        <taxon>Bacteria</taxon>
        <taxon>Pseudomonadati</taxon>
        <taxon>Planctomycetota</taxon>
        <taxon>Planctomycetia</taxon>
        <taxon>Planctomycetales</taxon>
        <taxon>Planctomycetaceae</taxon>
        <taxon>Thalassoglobus</taxon>
    </lineage>
</organism>
<protein>
    <submittedName>
        <fullName evidence="1">Uncharacterized protein</fullName>
    </submittedName>
</protein>
<evidence type="ECO:0000313" key="1">
    <source>
        <dbReference type="EMBL" id="QDT31294.1"/>
    </source>
</evidence>
<accession>A0A517QI71</accession>
<gene>
    <name evidence="1" type="ORF">Mal48_05270</name>
</gene>
<name>A0A517QI71_9PLAN</name>